<proteinExistence type="predicted"/>
<dbReference type="Proteomes" id="UP000007015">
    <property type="component" value="Chromosome 4"/>
</dbReference>
<accession>A2XWB9</accession>
<evidence type="ECO:0000313" key="2">
    <source>
        <dbReference type="EMBL" id="EAY95129.1"/>
    </source>
</evidence>
<feature type="compositionally biased region" description="Basic and acidic residues" evidence="1">
    <location>
        <begin position="18"/>
        <end position="40"/>
    </location>
</feature>
<protein>
    <submittedName>
        <fullName evidence="2">Uncharacterized protein</fullName>
    </submittedName>
</protein>
<dbReference type="AlphaFoldDB" id="A2XWB9"/>
<dbReference type="EMBL" id="CM000129">
    <property type="protein sequence ID" value="EAY95129.1"/>
    <property type="molecule type" value="Genomic_DNA"/>
</dbReference>
<name>A2XWB9_ORYSI</name>
<gene>
    <name evidence="2" type="ORF">OsI_16947</name>
</gene>
<organism evidence="2 3">
    <name type="scientific">Oryza sativa subsp. indica</name>
    <name type="common">Rice</name>
    <dbReference type="NCBI Taxonomy" id="39946"/>
    <lineage>
        <taxon>Eukaryota</taxon>
        <taxon>Viridiplantae</taxon>
        <taxon>Streptophyta</taxon>
        <taxon>Embryophyta</taxon>
        <taxon>Tracheophyta</taxon>
        <taxon>Spermatophyta</taxon>
        <taxon>Magnoliopsida</taxon>
        <taxon>Liliopsida</taxon>
        <taxon>Poales</taxon>
        <taxon>Poaceae</taxon>
        <taxon>BOP clade</taxon>
        <taxon>Oryzoideae</taxon>
        <taxon>Oryzeae</taxon>
        <taxon>Oryzinae</taxon>
        <taxon>Oryza</taxon>
        <taxon>Oryza sativa</taxon>
    </lineage>
</organism>
<evidence type="ECO:0000313" key="3">
    <source>
        <dbReference type="Proteomes" id="UP000007015"/>
    </source>
</evidence>
<reference evidence="2 3" key="1">
    <citation type="journal article" date="2005" name="PLoS Biol.">
        <title>The genomes of Oryza sativa: a history of duplications.</title>
        <authorList>
            <person name="Yu J."/>
            <person name="Wang J."/>
            <person name="Lin W."/>
            <person name="Li S."/>
            <person name="Li H."/>
            <person name="Zhou J."/>
            <person name="Ni P."/>
            <person name="Dong W."/>
            <person name="Hu S."/>
            <person name="Zeng C."/>
            <person name="Zhang J."/>
            <person name="Zhang Y."/>
            <person name="Li R."/>
            <person name="Xu Z."/>
            <person name="Li S."/>
            <person name="Li X."/>
            <person name="Zheng H."/>
            <person name="Cong L."/>
            <person name="Lin L."/>
            <person name="Yin J."/>
            <person name="Geng J."/>
            <person name="Li G."/>
            <person name="Shi J."/>
            <person name="Liu J."/>
            <person name="Lv H."/>
            <person name="Li J."/>
            <person name="Wang J."/>
            <person name="Deng Y."/>
            <person name="Ran L."/>
            <person name="Shi X."/>
            <person name="Wang X."/>
            <person name="Wu Q."/>
            <person name="Li C."/>
            <person name="Ren X."/>
            <person name="Wang J."/>
            <person name="Wang X."/>
            <person name="Li D."/>
            <person name="Liu D."/>
            <person name="Zhang X."/>
            <person name="Ji Z."/>
            <person name="Zhao W."/>
            <person name="Sun Y."/>
            <person name="Zhang Z."/>
            <person name="Bao J."/>
            <person name="Han Y."/>
            <person name="Dong L."/>
            <person name="Ji J."/>
            <person name="Chen P."/>
            <person name="Wu S."/>
            <person name="Liu J."/>
            <person name="Xiao Y."/>
            <person name="Bu D."/>
            <person name="Tan J."/>
            <person name="Yang L."/>
            <person name="Ye C."/>
            <person name="Zhang J."/>
            <person name="Xu J."/>
            <person name="Zhou Y."/>
            <person name="Yu Y."/>
            <person name="Zhang B."/>
            <person name="Zhuang S."/>
            <person name="Wei H."/>
            <person name="Liu B."/>
            <person name="Lei M."/>
            <person name="Yu H."/>
            <person name="Li Y."/>
            <person name="Xu H."/>
            <person name="Wei S."/>
            <person name="He X."/>
            <person name="Fang L."/>
            <person name="Zhang Z."/>
            <person name="Zhang Y."/>
            <person name="Huang X."/>
            <person name="Su Z."/>
            <person name="Tong W."/>
            <person name="Li J."/>
            <person name="Tong Z."/>
            <person name="Li S."/>
            <person name="Ye J."/>
            <person name="Wang L."/>
            <person name="Fang L."/>
            <person name="Lei T."/>
            <person name="Chen C."/>
            <person name="Chen H."/>
            <person name="Xu Z."/>
            <person name="Li H."/>
            <person name="Huang H."/>
            <person name="Zhang F."/>
            <person name="Xu H."/>
            <person name="Li N."/>
            <person name="Zhao C."/>
            <person name="Li S."/>
            <person name="Dong L."/>
            <person name="Huang Y."/>
            <person name="Li L."/>
            <person name="Xi Y."/>
            <person name="Qi Q."/>
            <person name="Li W."/>
            <person name="Zhang B."/>
            <person name="Hu W."/>
            <person name="Zhang Y."/>
            <person name="Tian X."/>
            <person name="Jiao Y."/>
            <person name="Liang X."/>
            <person name="Jin J."/>
            <person name="Gao L."/>
            <person name="Zheng W."/>
            <person name="Hao B."/>
            <person name="Liu S."/>
            <person name="Wang W."/>
            <person name="Yuan L."/>
            <person name="Cao M."/>
            <person name="McDermott J."/>
            <person name="Samudrala R."/>
            <person name="Wang J."/>
            <person name="Wong G.K."/>
            <person name="Yang H."/>
        </authorList>
    </citation>
    <scope>NUCLEOTIDE SEQUENCE [LARGE SCALE GENOMIC DNA]</scope>
    <source>
        <strain evidence="3">cv. 93-11</strain>
    </source>
</reference>
<evidence type="ECO:0000256" key="1">
    <source>
        <dbReference type="SAM" id="MobiDB-lite"/>
    </source>
</evidence>
<keyword evidence="3" id="KW-1185">Reference proteome</keyword>
<feature type="compositionally biased region" description="Basic and acidic residues" evidence="1">
    <location>
        <begin position="49"/>
        <end position="66"/>
    </location>
</feature>
<feature type="region of interest" description="Disordered" evidence="1">
    <location>
        <begin position="1"/>
        <end position="66"/>
    </location>
</feature>
<dbReference type="Gramene" id="BGIOSGA016906-TA">
    <property type="protein sequence ID" value="BGIOSGA016906-PA"/>
    <property type="gene ID" value="BGIOSGA016906"/>
</dbReference>
<sequence>MVAEPKQPSYLTQASFPMEKKDLGLGEAADDVKGEDRGGEIEVDSDANSDDRIKQEKSREGIDPGC</sequence>
<dbReference type="HOGENOM" id="CLU_2835723_0_0_1"/>